<dbReference type="EMBL" id="CP062229">
    <property type="protein sequence ID" value="UVC19181.1"/>
    <property type="molecule type" value="Genomic_DNA"/>
</dbReference>
<dbReference type="InterPro" id="IPR011681">
    <property type="entry name" value="GcrA"/>
</dbReference>
<evidence type="ECO:0008006" key="4">
    <source>
        <dbReference type="Google" id="ProtNLM"/>
    </source>
</evidence>
<evidence type="ECO:0000256" key="1">
    <source>
        <dbReference type="SAM" id="MobiDB-lite"/>
    </source>
</evidence>
<evidence type="ECO:0000313" key="2">
    <source>
        <dbReference type="EMBL" id="UVC19181.1"/>
    </source>
</evidence>
<keyword evidence="3" id="KW-1185">Reference proteome</keyword>
<proteinExistence type="predicted"/>
<dbReference type="Proteomes" id="UP001058098">
    <property type="component" value="Chromosome"/>
</dbReference>
<protein>
    <recommendedName>
        <fullName evidence="4">GcrA cell cycle regulator</fullName>
    </recommendedName>
</protein>
<sequence>MRGYTDAEIVSIEEWLKEGLSALKIAAEFSAAHGRDVSRNAIIGIVHRNKTLNKIGLPGPKAGRKGGRPKKAKPEGWKPSPYQLPGRIHAQAVTALDTEQAPATFEYRSPPTYHPRRTAEPHLVGMRFVDCLFDRCRWPVDMSLNTPATSQSLVCGMPVGKLESYCQCHQARLVKNKEAA</sequence>
<evidence type="ECO:0000313" key="3">
    <source>
        <dbReference type="Proteomes" id="UP001058098"/>
    </source>
</evidence>
<feature type="compositionally biased region" description="Basic residues" evidence="1">
    <location>
        <begin position="62"/>
        <end position="71"/>
    </location>
</feature>
<name>A0ABY5R8P8_9HYPH</name>
<accession>A0ABY5R8P8</accession>
<feature type="region of interest" description="Disordered" evidence="1">
    <location>
        <begin position="55"/>
        <end position="80"/>
    </location>
</feature>
<reference evidence="2" key="1">
    <citation type="submission" date="2020-09" db="EMBL/GenBank/DDBJ databases">
        <title>Rhizobia associated with sainfoin plants.</title>
        <authorList>
            <person name="Asharfi S."/>
            <person name="Kuzmanovic N."/>
            <person name="Bunk B."/>
            <person name="Sproeer C."/>
            <person name="Becker M."/>
            <person name="Thuenen T."/>
        </authorList>
    </citation>
    <scope>NUCLEOTIDE SEQUENCE</scope>
    <source>
        <strain evidence="2">OM4</strain>
    </source>
</reference>
<dbReference type="Pfam" id="PF07750">
    <property type="entry name" value="GcrA"/>
    <property type="match status" value="1"/>
</dbReference>
<gene>
    <name evidence="2" type="ORF">IHQ72_29620</name>
</gene>
<organism evidence="2 3">
    <name type="scientific">Mesorhizobium onobrychidis</name>
    <dbReference type="NCBI Taxonomy" id="2775404"/>
    <lineage>
        <taxon>Bacteria</taxon>
        <taxon>Pseudomonadati</taxon>
        <taxon>Pseudomonadota</taxon>
        <taxon>Alphaproteobacteria</taxon>
        <taxon>Hyphomicrobiales</taxon>
        <taxon>Phyllobacteriaceae</taxon>
        <taxon>Mesorhizobium</taxon>
    </lineage>
</organism>